<dbReference type="GO" id="GO:0046872">
    <property type="term" value="F:metal ion binding"/>
    <property type="evidence" value="ECO:0007669"/>
    <property type="project" value="UniProtKB-KW"/>
</dbReference>
<dbReference type="GO" id="GO:0005886">
    <property type="term" value="C:plasma membrane"/>
    <property type="evidence" value="ECO:0007669"/>
    <property type="project" value="TreeGrafter"/>
</dbReference>
<dbReference type="GO" id="GO:0004222">
    <property type="term" value="F:metalloendopeptidase activity"/>
    <property type="evidence" value="ECO:0007669"/>
    <property type="project" value="InterPro"/>
</dbReference>
<dbReference type="PROSITE" id="PS50214">
    <property type="entry name" value="DISINTEGRIN_2"/>
    <property type="match status" value="1"/>
</dbReference>
<keyword evidence="5" id="KW-1185">Reference proteome</keyword>
<feature type="binding site" evidence="1">
    <location>
        <position position="240"/>
    </location>
    <ligand>
        <name>Zn(2+)</name>
        <dbReference type="ChEBI" id="CHEBI:29105"/>
        <note>catalytic</note>
    </ligand>
</feature>
<feature type="domain" description="Disintegrin" evidence="2">
    <location>
        <begin position="309"/>
        <end position="360"/>
    </location>
</feature>
<feature type="non-terminal residue" evidence="4">
    <location>
        <position position="360"/>
    </location>
</feature>
<dbReference type="Gene3D" id="4.10.70.10">
    <property type="entry name" value="Disintegrin domain"/>
    <property type="match status" value="1"/>
</dbReference>
<reference evidence="4 5" key="1">
    <citation type="journal article" date="2016" name="PLoS ONE">
        <title>A First Insight into the Genome of the Filter-Feeder Mussel Mytilus galloprovincialis.</title>
        <authorList>
            <person name="Murgarella M."/>
            <person name="Puiu D."/>
            <person name="Novoa B."/>
            <person name="Figueras A."/>
            <person name="Posada D."/>
            <person name="Canchaya C."/>
        </authorList>
    </citation>
    <scope>NUCLEOTIDE SEQUENCE [LARGE SCALE GENOMIC DNA]</scope>
    <source>
        <tissue evidence="4">Muscle</tissue>
    </source>
</reference>
<sequence>LHTSSVSYLEAVHYDRESLHHQHRTKRSTEELVHLQFEAFSRKWSVKLKRDASIFHNNIIIENSKGPVTYDFESAYTGKIEVDHTLFFRYNNVTDDVIANINNHVMAVNSIFNAVDFDSDTSPDSIGFSIKRIKIHDDPSASEYKYSGNHGVNSMLFLHSEENHDQFCLSYIFTHRDFDNGILGLAWTAERGTSGGLCSRYTLYTDGRLSLNTGIVTDINYGNDVTTAVSYVTFAHEIGHNFGSLHDESSNPTCAPGGSSGNYIMFAQATAGTKSNNVLFSSCSILSMAPMVESRGRDTANGCFVEYASATCGNKVVESGEDCDCGWDDDCTDPCCYPTLSATGPDSAKACQYRPAATCR</sequence>
<evidence type="ECO:0000313" key="4">
    <source>
        <dbReference type="EMBL" id="OPL32701.1"/>
    </source>
</evidence>
<feature type="active site" evidence="1">
    <location>
        <position position="237"/>
    </location>
</feature>
<dbReference type="SUPFAM" id="SSF55486">
    <property type="entry name" value="Metalloproteases ('zincins'), catalytic domain"/>
    <property type="match status" value="1"/>
</dbReference>
<evidence type="ECO:0000259" key="3">
    <source>
        <dbReference type="PROSITE" id="PS50215"/>
    </source>
</evidence>
<feature type="non-terminal residue" evidence="4">
    <location>
        <position position="1"/>
    </location>
</feature>
<dbReference type="InterPro" id="IPR001590">
    <property type="entry name" value="Peptidase_M12B"/>
</dbReference>
<evidence type="ECO:0000313" key="5">
    <source>
        <dbReference type="Proteomes" id="UP000266721"/>
    </source>
</evidence>
<dbReference type="InterPro" id="IPR036436">
    <property type="entry name" value="Disintegrin_dom_sf"/>
</dbReference>
<dbReference type="EMBL" id="KV587491">
    <property type="protein sequence ID" value="OPL32701.1"/>
    <property type="molecule type" value="Genomic_DNA"/>
</dbReference>
<dbReference type="GO" id="GO:0006509">
    <property type="term" value="P:membrane protein ectodomain proteolysis"/>
    <property type="evidence" value="ECO:0007669"/>
    <property type="project" value="TreeGrafter"/>
</dbReference>
<evidence type="ECO:0000259" key="2">
    <source>
        <dbReference type="PROSITE" id="PS50214"/>
    </source>
</evidence>
<dbReference type="Gene3D" id="3.40.390.10">
    <property type="entry name" value="Collagenase (Catalytic Domain)"/>
    <property type="match status" value="1"/>
</dbReference>
<feature type="binding site" evidence="1">
    <location>
        <position position="246"/>
    </location>
    <ligand>
        <name>Zn(2+)</name>
        <dbReference type="ChEBI" id="CHEBI:29105"/>
        <note>catalytic</note>
    </ligand>
</feature>
<evidence type="ECO:0000256" key="1">
    <source>
        <dbReference type="PROSITE-ProRule" id="PRU00276"/>
    </source>
</evidence>
<dbReference type="Pfam" id="PF13574">
    <property type="entry name" value="Reprolysin_2"/>
    <property type="match status" value="1"/>
</dbReference>
<dbReference type="InterPro" id="IPR024079">
    <property type="entry name" value="MetalloPept_cat_dom_sf"/>
</dbReference>
<protein>
    <submittedName>
        <fullName evidence="4">Disintegrin 10-like and metalloproteinase domain-containing protein</fullName>
    </submittedName>
</protein>
<dbReference type="AlphaFoldDB" id="A0A3L5TS00"/>
<name>A0A3L5TS00_MYTGA</name>
<proteinExistence type="predicted"/>
<dbReference type="PANTHER" id="PTHR45702">
    <property type="entry name" value="ADAM10/ADAM17 METALLOPEPTIDASE FAMILY MEMBER"/>
    <property type="match status" value="1"/>
</dbReference>
<dbReference type="GO" id="GO:0007229">
    <property type="term" value="P:integrin-mediated signaling pathway"/>
    <property type="evidence" value="ECO:0007669"/>
    <property type="project" value="UniProtKB-KW"/>
</dbReference>
<dbReference type="PANTHER" id="PTHR45702:SF2">
    <property type="entry name" value="KUZBANIAN, ISOFORM A"/>
    <property type="match status" value="1"/>
</dbReference>
<gene>
    <name evidence="4" type="ORF">AM593_02477</name>
</gene>
<keyword evidence="1" id="KW-0479">Metal-binding</keyword>
<accession>A0A3L5TS00</accession>
<feature type="binding site" evidence="1">
    <location>
        <position position="236"/>
    </location>
    <ligand>
        <name>Zn(2+)</name>
        <dbReference type="ChEBI" id="CHEBI:29105"/>
        <note>catalytic</note>
    </ligand>
</feature>
<keyword evidence="4" id="KW-0401">Integrin</keyword>
<dbReference type="InterPro" id="IPR001762">
    <property type="entry name" value="Disintegrin_dom"/>
</dbReference>
<organism evidence="4 5">
    <name type="scientific">Mytilus galloprovincialis</name>
    <name type="common">Mediterranean mussel</name>
    <dbReference type="NCBI Taxonomy" id="29158"/>
    <lineage>
        <taxon>Eukaryota</taxon>
        <taxon>Metazoa</taxon>
        <taxon>Spiralia</taxon>
        <taxon>Lophotrochozoa</taxon>
        <taxon>Mollusca</taxon>
        <taxon>Bivalvia</taxon>
        <taxon>Autobranchia</taxon>
        <taxon>Pteriomorphia</taxon>
        <taxon>Mytilida</taxon>
        <taxon>Mytiloidea</taxon>
        <taxon>Mytilidae</taxon>
        <taxon>Mytilinae</taxon>
        <taxon>Mytilus</taxon>
    </lineage>
</organism>
<dbReference type="InterPro" id="IPR051489">
    <property type="entry name" value="ADAM_Metalloproteinase"/>
</dbReference>
<dbReference type="GO" id="GO:0007219">
    <property type="term" value="P:Notch signaling pathway"/>
    <property type="evidence" value="ECO:0007669"/>
    <property type="project" value="TreeGrafter"/>
</dbReference>
<comment type="caution">
    <text evidence="1">Lacks conserved residue(s) required for the propagation of feature annotation.</text>
</comment>
<dbReference type="Proteomes" id="UP000266721">
    <property type="component" value="Unassembled WGS sequence"/>
</dbReference>
<dbReference type="PROSITE" id="PS50215">
    <property type="entry name" value="ADAM_MEPRO"/>
    <property type="match status" value="1"/>
</dbReference>
<dbReference type="SMR" id="A0A3L5TS00"/>
<comment type="caution">
    <text evidence="4">The sequence shown here is derived from an EMBL/GenBank/DDBJ whole genome shotgun (WGS) entry which is preliminary data.</text>
</comment>
<keyword evidence="1" id="KW-0862">Zinc</keyword>
<feature type="domain" description="Peptidase M12B" evidence="3">
    <location>
        <begin position="74"/>
        <end position="285"/>
    </location>
</feature>